<proteinExistence type="predicted"/>
<evidence type="ECO:0000313" key="3">
    <source>
        <dbReference type="Proteomes" id="UP001497600"/>
    </source>
</evidence>
<dbReference type="EMBL" id="OZ004255">
    <property type="protein sequence ID" value="CAK7900725.1"/>
    <property type="molecule type" value="Genomic_DNA"/>
</dbReference>
<reference evidence="2 3" key="1">
    <citation type="submission" date="2024-01" db="EMBL/GenBank/DDBJ databases">
        <authorList>
            <consortium name="Genoscope - CEA"/>
            <person name="William W."/>
        </authorList>
    </citation>
    <scope>NUCLEOTIDE SEQUENCE [LARGE SCALE GENOMIC DNA]</scope>
    <source>
        <strain evidence="2 3">29B2s-10</strain>
    </source>
</reference>
<sequence length="359" mass="39747">MTEIATLTTILPIVATLQNGREKRELHSLVTEIIMPEFDQIIETLNICANMLLYNSPQHPDPAKRIERGPPVKLPVSSSKSEMVKGIITRDGIYVTHLSVNLREAHFNRHIHRITLDQPILLPQLITAKESIDNAVLLLQNFNADQNHSDLCTSFENILEEVSRAKHSLQLPTDPSLVFPQHEIEAQWFRPSLPHNLALDMYINQAELCIDLKNLHRVTEEPWCHIDPQTGKSYVDTVRDEMKAGKPLDSIMEELDHRGSQGGSPSSTPRTAAGSGSATPTHSGGAASGLAATLSHLLKPKIDPMEYVTKCSTYANSVVMVTKKIEVSSPDPLLVSTSTKLDSLENIISCFLHNLKAVN</sequence>
<dbReference type="InterPro" id="IPR028241">
    <property type="entry name" value="RAVE2/Rogdi"/>
</dbReference>
<gene>
    <name evidence="2" type="primary">RAV2</name>
    <name evidence="2" type="ORF">CAAN4_C08658</name>
</gene>
<name>A0ABP0E9C4_9ASCO</name>
<accession>A0ABP0E9C4</accession>
<dbReference type="PANTHER" id="PTHR13618:SF1">
    <property type="entry name" value="PROTEIN ROGDI HOMOLOG"/>
    <property type="match status" value="1"/>
</dbReference>
<evidence type="ECO:0000313" key="2">
    <source>
        <dbReference type="EMBL" id="CAK7900725.1"/>
    </source>
</evidence>
<organism evidence="2 3">
    <name type="scientific">[Candida] anglica</name>
    <dbReference type="NCBI Taxonomy" id="148631"/>
    <lineage>
        <taxon>Eukaryota</taxon>
        <taxon>Fungi</taxon>
        <taxon>Dikarya</taxon>
        <taxon>Ascomycota</taxon>
        <taxon>Saccharomycotina</taxon>
        <taxon>Pichiomycetes</taxon>
        <taxon>Debaryomycetaceae</taxon>
        <taxon>Kurtzmaniella</taxon>
    </lineage>
</organism>
<feature type="compositionally biased region" description="Polar residues" evidence="1">
    <location>
        <begin position="263"/>
        <end position="280"/>
    </location>
</feature>
<dbReference type="Pfam" id="PF10259">
    <property type="entry name" value="Rogdi_lz"/>
    <property type="match status" value="1"/>
</dbReference>
<evidence type="ECO:0000256" key="1">
    <source>
        <dbReference type="SAM" id="MobiDB-lite"/>
    </source>
</evidence>
<dbReference type="Proteomes" id="UP001497600">
    <property type="component" value="Chromosome C"/>
</dbReference>
<keyword evidence="3" id="KW-1185">Reference proteome</keyword>
<protein>
    <submittedName>
        <fullName evidence="2">Regulator of V-ATPase in vacuolar membrane protein 2</fullName>
    </submittedName>
</protein>
<feature type="region of interest" description="Disordered" evidence="1">
    <location>
        <begin position="255"/>
        <end position="287"/>
    </location>
</feature>
<dbReference type="PANTHER" id="PTHR13618">
    <property type="entry name" value="LEUCINE ZIPPER CONTAINING TRANSCRIPTION FACTOR LZF1"/>
    <property type="match status" value="1"/>
</dbReference>